<keyword evidence="4 7" id="KW-0255">Endonuclease</keyword>
<dbReference type="RefSeq" id="WP_111228883.1">
    <property type="nucleotide sequence ID" value="NZ_NBIU01000001.1"/>
</dbReference>
<sequence length="150" mass="17574">MQNNILLDNQSDYEFLPNFSQNLENFLKEMAQNLNISLKKCELIILDNKAMQEINKTYRNIDKPTDVLSFPLECEFSLLFGSIIISIDYAKEVSNMLHHSLEEEIYLLFIHGFLHLVGYDHEKDQGEQRAKEEEFIKLFNLPSSLITRNS</sequence>
<keyword evidence="7" id="KW-0690">Ribosome biogenesis</keyword>
<evidence type="ECO:0000256" key="1">
    <source>
        <dbReference type="ARBA" id="ARBA00010875"/>
    </source>
</evidence>
<dbReference type="PROSITE" id="PS01306">
    <property type="entry name" value="UPF0054"/>
    <property type="match status" value="1"/>
</dbReference>
<keyword evidence="9" id="KW-1185">Reference proteome</keyword>
<dbReference type="HAMAP" id="MF_00009">
    <property type="entry name" value="Endoribonucl_YbeY"/>
    <property type="match status" value="1"/>
</dbReference>
<keyword evidence="5 7" id="KW-0378">Hydrolase</keyword>
<feature type="binding site" evidence="7">
    <location>
        <position position="111"/>
    </location>
    <ligand>
        <name>Zn(2+)</name>
        <dbReference type="ChEBI" id="CHEBI:29105"/>
        <note>catalytic</note>
    </ligand>
</feature>
<dbReference type="GO" id="GO:0004521">
    <property type="term" value="F:RNA endonuclease activity"/>
    <property type="evidence" value="ECO:0007669"/>
    <property type="project" value="UniProtKB-UniRule"/>
</dbReference>
<dbReference type="SUPFAM" id="SSF55486">
    <property type="entry name" value="Metalloproteases ('zincins'), catalytic domain"/>
    <property type="match status" value="1"/>
</dbReference>
<dbReference type="Proteomes" id="UP000249746">
    <property type="component" value="Unassembled WGS sequence"/>
</dbReference>
<dbReference type="Gene3D" id="3.40.390.30">
    <property type="entry name" value="Metalloproteases ('zincins'), catalytic domain"/>
    <property type="match status" value="1"/>
</dbReference>
<evidence type="ECO:0000256" key="7">
    <source>
        <dbReference type="HAMAP-Rule" id="MF_00009"/>
    </source>
</evidence>
<evidence type="ECO:0000256" key="3">
    <source>
        <dbReference type="ARBA" id="ARBA00022723"/>
    </source>
</evidence>
<evidence type="ECO:0000256" key="6">
    <source>
        <dbReference type="ARBA" id="ARBA00022833"/>
    </source>
</evidence>
<accession>A0A2W6PQV5</accession>
<dbReference type="EC" id="3.1.-.-" evidence="7"/>
<comment type="cofactor">
    <cofactor evidence="7">
        <name>Zn(2+)</name>
        <dbReference type="ChEBI" id="CHEBI:29105"/>
    </cofactor>
    <text evidence="7">Binds 1 zinc ion.</text>
</comment>
<comment type="similarity">
    <text evidence="1 7">Belongs to the endoribonuclease YbeY family.</text>
</comment>
<evidence type="ECO:0000313" key="9">
    <source>
        <dbReference type="Proteomes" id="UP000249746"/>
    </source>
</evidence>
<feature type="binding site" evidence="7">
    <location>
        <position position="121"/>
    </location>
    <ligand>
        <name>Zn(2+)</name>
        <dbReference type="ChEBI" id="CHEBI:29105"/>
        <note>catalytic</note>
    </ligand>
</feature>
<dbReference type="GO" id="GO:0004222">
    <property type="term" value="F:metalloendopeptidase activity"/>
    <property type="evidence" value="ECO:0007669"/>
    <property type="project" value="InterPro"/>
</dbReference>
<keyword evidence="3 7" id="KW-0479">Metal-binding</keyword>
<dbReference type="NCBIfam" id="TIGR00043">
    <property type="entry name" value="rRNA maturation RNase YbeY"/>
    <property type="match status" value="1"/>
</dbReference>
<reference evidence="8 9" key="1">
    <citation type="submission" date="2017-03" db="EMBL/GenBank/DDBJ databases">
        <title>Genomic and clinical evidence uncovers the enterohepatic species Helicobacter valdiviensis as a potential human intestinal pathogen.</title>
        <authorList>
            <person name="Fresia P."/>
            <person name="Jara R."/>
            <person name="Sierra R."/>
            <person name="Ferres I."/>
            <person name="Greif G."/>
            <person name="Iraola G."/>
            <person name="Collado L."/>
        </authorList>
    </citation>
    <scope>NUCLEOTIDE SEQUENCE [LARGE SCALE GENOMIC DNA]</scope>
    <source>
        <strain evidence="8 9">WBE14</strain>
    </source>
</reference>
<dbReference type="InterPro" id="IPR020549">
    <property type="entry name" value="YbeY_CS"/>
</dbReference>
<dbReference type="InterPro" id="IPR023091">
    <property type="entry name" value="MetalPrtase_cat_dom_sf_prd"/>
</dbReference>
<dbReference type="PANTHER" id="PTHR46986:SF1">
    <property type="entry name" value="ENDORIBONUCLEASE YBEY, CHLOROPLASTIC"/>
    <property type="match status" value="1"/>
</dbReference>
<dbReference type="AlphaFoldDB" id="A0A2W6PQV5"/>
<name>A0A2W6PQV5_9HELI</name>
<evidence type="ECO:0000313" key="8">
    <source>
        <dbReference type="EMBL" id="PZT49133.1"/>
    </source>
</evidence>
<dbReference type="Pfam" id="PF02130">
    <property type="entry name" value="YbeY"/>
    <property type="match status" value="1"/>
</dbReference>
<dbReference type="InterPro" id="IPR002036">
    <property type="entry name" value="YbeY"/>
</dbReference>
<keyword evidence="7" id="KW-0698">rRNA processing</keyword>
<comment type="subcellular location">
    <subcellularLocation>
        <location evidence="7">Cytoplasm</location>
    </subcellularLocation>
</comment>
<dbReference type="GO" id="GO:0005737">
    <property type="term" value="C:cytoplasm"/>
    <property type="evidence" value="ECO:0007669"/>
    <property type="project" value="UniProtKB-SubCell"/>
</dbReference>
<proteinExistence type="inferred from homology"/>
<comment type="function">
    <text evidence="7">Single strand-specific metallo-endoribonuclease involved in late-stage 70S ribosome quality control and in maturation of the 3' terminus of the 16S rRNA.</text>
</comment>
<keyword evidence="6 7" id="KW-0862">Zinc</keyword>
<gene>
    <name evidence="7" type="primary">ybeY</name>
    <name evidence="8" type="ORF">B6S12_00640</name>
</gene>
<keyword evidence="2 7" id="KW-0540">Nuclease</keyword>
<dbReference type="PANTHER" id="PTHR46986">
    <property type="entry name" value="ENDORIBONUCLEASE YBEY, CHLOROPLASTIC"/>
    <property type="match status" value="1"/>
</dbReference>
<dbReference type="OrthoDB" id="9807740at2"/>
<dbReference type="GO" id="GO:0006364">
    <property type="term" value="P:rRNA processing"/>
    <property type="evidence" value="ECO:0007669"/>
    <property type="project" value="UniProtKB-UniRule"/>
</dbReference>
<dbReference type="GO" id="GO:0008270">
    <property type="term" value="F:zinc ion binding"/>
    <property type="evidence" value="ECO:0007669"/>
    <property type="project" value="UniProtKB-UniRule"/>
</dbReference>
<evidence type="ECO:0000256" key="5">
    <source>
        <dbReference type="ARBA" id="ARBA00022801"/>
    </source>
</evidence>
<evidence type="ECO:0000256" key="2">
    <source>
        <dbReference type="ARBA" id="ARBA00022722"/>
    </source>
</evidence>
<feature type="binding site" evidence="7">
    <location>
        <position position="115"/>
    </location>
    <ligand>
        <name>Zn(2+)</name>
        <dbReference type="ChEBI" id="CHEBI:29105"/>
        <note>catalytic</note>
    </ligand>
</feature>
<protein>
    <recommendedName>
        <fullName evidence="7">Endoribonuclease YbeY</fullName>
        <ecNumber evidence="7">3.1.-.-</ecNumber>
    </recommendedName>
</protein>
<organism evidence="8 9">
    <name type="scientific">Helicobacter valdiviensis</name>
    <dbReference type="NCBI Taxonomy" id="1458358"/>
    <lineage>
        <taxon>Bacteria</taxon>
        <taxon>Pseudomonadati</taxon>
        <taxon>Campylobacterota</taxon>
        <taxon>Epsilonproteobacteria</taxon>
        <taxon>Campylobacterales</taxon>
        <taxon>Helicobacteraceae</taxon>
        <taxon>Helicobacter</taxon>
    </lineage>
</organism>
<comment type="caution">
    <text evidence="8">The sequence shown here is derived from an EMBL/GenBank/DDBJ whole genome shotgun (WGS) entry which is preliminary data.</text>
</comment>
<keyword evidence="7" id="KW-0963">Cytoplasm</keyword>
<evidence type="ECO:0000256" key="4">
    <source>
        <dbReference type="ARBA" id="ARBA00022759"/>
    </source>
</evidence>
<dbReference type="EMBL" id="NBIU01000001">
    <property type="protein sequence ID" value="PZT49133.1"/>
    <property type="molecule type" value="Genomic_DNA"/>
</dbReference>